<name>A0A437QKK8_9PROT</name>
<dbReference type="GO" id="GO:0009229">
    <property type="term" value="P:thiamine diphosphate biosynthetic process"/>
    <property type="evidence" value="ECO:0007669"/>
    <property type="project" value="UniProtKB-UniRule"/>
</dbReference>
<evidence type="ECO:0000256" key="5">
    <source>
        <dbReference type="ARBA" id="ARBA00022723"/>
    </source>
</evidence>
<dbReference type="Pfam" id="PF02110">
    <property type="entry name" value="HK"/>
    <property type="match status" value="2"/>
</dbReference>
<dbReference type="InterPro" id="IPR000417">
    <property type="entry name" value="Hyethyz_kinase"/>
</dbReference>
<comment type="catalytic activity">
    <reaction evidence="1 11">
        <text>5-(2-hydroxyethyl)-4-methylthiazole + ATP = 4-methyl-5-(2-phosphooxyethyl)-thiazole + ADP + H(+)</text>
        <dbReference type="Rhea" id="RHEA:24212"/>
        <dbReference type="ChEBI" id="CHEBI:15378"/>
        <dbReference type="ChEBI" id="CHEBI:17957"/>
        <dbReference type="ChEBI" id="CHEBI:30616"/>
        <dbReference type="ChEBI" id="CHEBI:58296"/>
        <dbReference type="ChEBI" id="CHEBI:456216"/>
        <dbReference type="EC" id="2.7.1.50"/>
    </reaction>
</comment>
<accession>A0A437QKK8</accession>
<keyword evidence="6 11" id="KW-0547">Nucleotide-binding</keyword>
<keyword evidence="5 11" id="KW-0479">Metal-binding</keyword>
<dbReference type="EC" id="2.7.1.50" evidence="11"/>
<dbReference type="OrthoDB" id="8909021at2"/>
<dbReference type="GO" id="GO:0009228">
    <property type="term" value="P:thiamine biosynthetic process"/>
    <property type="evidence" value="ECO:0007669"/>
    <property type="project" value="UniProtKB-KW"/>
</dbReference>
<dbReference type="GO" id="GO:0004417">
    <property type="term" value="F:hydroxyethylthiazole kinase activity"/>
    <property type="evidence" value="ECO:0007669"/>
    <property type="project" value="UniProtKB-UniRule"/>
</dbReference>
<keyword evidence="9 11" id="KW-0460">Magnesium</keyword>
<dbReference type="HAMAP" id="MF_00228">
    <property type="entry name" value="Thz_kinase"/>
    <property type="match status" value="1"/>
</dbReference>
<dbReference type="UniPathway" id="UPA00060">
    <property type="reaction ID" value="UER00139"/>
</dbReference>
<dbReference type="Proteomes" id="UP000287447">
    <property type="component" value="Unassembled WGS sequence"/>
</dbReference>
<evidence type="ECO:0000256" key="9">
    <source>
        <dbReference type="ARBA" id="ARBA00022842"/>
    </source>
</evidence>
<dbReference type="GO" id="GO:0005524">
    <property type="term" value="F:ATP binding"/>
    <property type="evidence" value="ECO:0007669"/>
    <property type="project" value="UniProtKB-UniRule"/>
</dbReference>
<evidence type="ECO:0000256" key="11">
    <source>
        <dbReference type="HAMAP-Rule" id="MF_00228"/>
    </source>
</evidence>
<dbReference type="AlphaFoldDB" id="A0A437QKK8"/>
<proteinExistence type="inferred from homology"/>
<dbReference type="GO" id="GO:0000287">
    <property type="term" value="F:magnesium ion binding"/>
    <property type="evidence" value="ECO:0007669"/>
    <property type="project" value="UniProtKB-UniRule"/>
</dbReference>
<feature type="binding site" evidence="11">
    <location>
        <position position="148"/>
    </location>
    <ligand>
        <name>ATP</name>
        <dbReference type="ChEBI" id="CHEBI:30616"/>
    </ligand>
</feature>
<keyword evidence="13" id="KW-1185">Reference proteome</keyword>
<keyword evidence="10 11" id="KW-0784">Thiamine biosynthesis</keyword>
<comment type="caution">
    <text evidence="12">The sequence shown here is derived from an EMBL/GenBank/DDBJ whole genome shotgun (WGS) entry which is preliminary data.</text>
</comment>
<evidence type="ECO:0000256" key="3">
    <source>
        <dbReference type="ARBA" id="ARBA00004868"/>
    </source>
</evidence>
<comment type="pathway">
    <text evidence="3 11">Cofactor biosynthesis; thiamine diphosphate biosynthesis; 4-methyl-5-(2-phosphoethyl)-thiazole from 5-(2-hydroxyethyl)-4-methylthiazole: step 1/1.</text>
</comment>
<protein>
    <recommendedName>
        <fullName evidence="11">Hydroxyethylthiazole kinase</fullName>
        <ecNumber evidence="11">2.7.1.50</ecNumber>
    </recommendedName>
    <alternativeName>
        <fullName evidence="11">4-methyl-5-beta-hydroxyethylthiazole kinase</fullName>
        <shortName evidence="11">TH kinase</shortName>
        <shortName evidence="11">Thz kinase</shortName>
    </alternativeName>
</protein>
<keyword evidence="7 11" id="KW-0418">Kinase</keyword>
<organism evidence="12 13">
    <name type="scientific">Hwanghaeella grinnelliae</name>
    <dbReference type="NCBI Taxonomy" id="2500179"/>
    <lineage>
        <taxon>Bacteria</taxon>
        <taxon>Pseudomonadati</taxon>
        <taxon>Pseudomonadota</taxon>
        <taxon>Alphaproteobacteria</taxon>
        <taxon>Rhodospirillales</taxon>
        <taxon>Rhodospirillaceae</taxon>
        <taxon>Hwanghaeella</taxon>
    </lineage>
</organism>
<comment type="caution">
    <text evidence="11">Lacks conserved residue(s) required for the propagation of feature annotation.</text>
</comment>
<gene>
    <name evidence="11" type="primary">thiM</name>
    <name evidence="12" type="ORF">EOI86_19605</name>
</gene>
<dbReference type="PRINTS" id="PR01099">
    <property type="entry name" value="HYETHTZKNASE"/>
</dbReference>
<comment type="cofactor">
    <cofactor evidence="2 11">
        <name>Mg(2+)</name>
        <dbReference type="ChEBI" id="CHEBI:18420"/>
    </cofactor>
</comment>
<dbReference type="EMBL" id="SADE01000003">
    <property type="protein sequence ID" value="RVU35037.1"/>
    <property type="molecule type" value="Genomic_DNA"/>
</dbReference>
<dbReference type="PIRSF" id="PIRSF000513">
    <property type="entry name" value="Thz_kinase"/>
    <property type="match status" value="1"/>
</dbReference>
<keyword evidence="4 11" id="KW-0808">Transferase</keyword>
<evidence type="ECO:0000256" key="1">
    <source>
        <dbReference type="ARBA" id="ARBA00001771"/>
    </source>
</evidence>
<evidence type="ECO:0000313" key="12">
    <source>
        <dbReference type="EMBL" id="RVU35037.1"/>
    </source>
</evidence>
<sequence length="245" mass="25790">MARDLHISANDCLTSLDRLRTERPRIHCITNAVAVNIAANTLLAVGAHPSVTHDPREVEAFTEGAAALAVNIGTLDADRRDAIPKAVQTATRLEIPWVLDPVMATRSPARREFAEFLLDQKPTAIRGNAAEIDGLDIRGNTGTVVACTGPTDAVSDGDAIIRIRNGHPLMDRVTAMGCAETALVGAFLAVAPTPFAAVAQSILVFNIAGETAAAKCDGPGSFQAALLDALYTLSATDIEERSKVE</sequence>
<dbReference type="SUPFAM" id="SSF53613">
    <property type="entry name" value="Ribokinase-like"/>
    <property type="match status" value="1"/>
</dbReference>
<evidence type="ECO:0000256" key="2">
    <source>
        <dbReference type="ARBA" id="ARBA00001946"/>
    </source>
</evidence>
<keyword evidence="8 11" id="KW-0067">ATP-binding</keyword>
<comment type="similarity">
    <text evidence="11">Belongs to the Thz kinase family.</text>
</comment>
<reference evidence="13" key="1">
    <citation type="submission" date="2019-01" db="EMBL/GenBank/DDBJ databases">
        <title>Gri0909 isolated from a small marine red alga.</title>
        <authorList>
            <person name="Kim J."/>
            <person name="Jeong S.E."/>
            <person name="Jeon C.O."/>
        </authorList>
    </citation>
    <scope>NUCLEOTIDE SEQUENCE [LARGE SCALE GENOMIC DNA]</scope>
    <source>
        <strain evidence="13">Gri0909</strain>
    </source>
</reference>
<dbReference type="InterPro" id="IPR029056">
    <property type="entry name" value="Ribokinase-like"/>
</dbReference>
<evidence type="ECO:0000256" key="10">
    <source>
        <dbReference type="ARBA" id="ARBA00022977"/>
    </source>
</evidence>
<dbReference type="CDD" id="cd01170">
    <property type="entry name" value="THZ_kinase"/>
    <property type="match status" value="1"/>
</dbReference>
<comment type="function">
    <text evidence="11">Catalyzes the phosphorylation of the hydroxyl group of 4-methyl-5-beta-hydroxyethylthiazole (THZ).</text>
</comment>
<evidence type="ECO:0000256" key="6">
    <source>
        <dbReference type="ARBA" id="ARBA00022741"/>
    </source>
</evidence>
<feature type="binding site" evidence="11">
    <location>
        <position position="175"/>
    </location>
    <ligand>
        <name>substrate</name>
    </ligand>
</feature>
<evidence type="ECO:0000256" key="4">
    <source>
        <dbReference type="ARBA" id="ARBA00022679"/>
    </source>
</evidence>
<dbReference type="Gene3D" id="3.40.1190.20">
    <property type="match status" value="2"/>
</dbReference>
<dbReference type="RefSeq" id="WP_127767358.1">
    <property type="nucleotide sequence ID" value="NZ_SADE01000003.1"/>
</dbReference>
<evidence type="ECO:0000256" key="8">
    <source>
        <dbReference type="ARBA" id="ARBA00022840"/>
    </source>
</evidence>
<evidence type="ECO:0000256" key="7">
    <source>
        <dbReference type="ARBA" id="ARBA00022777"/>
    </source>
</evidence>
<feature type="binding site" evidence="11">
    <location>
        <position position="126"/>
    </location>
    <ligand>
        <name>ATP</name>
        <dbReference type="ChEBI" id="CHEBI:30616"/>
    </ligand>
</feature>
<evidence type="ECO:0000313" key="13">
    <source>
        <dbReference type="Proteomes" id="UP000287447"/>
    </source>
</evidence>